<dbReference type="EMBL" id="FLUO01000003">
    <property type="protein sequence ID" value="SBW12499.1"/>
    <property type="molecule type" value="Genomic_DNA"/>
</dbReference>
<protein>
    <recommendedName>
        <fullName evidence="4">Transglycosylase SLT domain-containing protein</fullName>
    </recommendedName>
</protein>
<name>A0A212KLE9_9PROT</name>
<dbReference type="InterPro" id="IPR006311">
    <property type="entry name" value="TAT_signal"/>
</dbReference>
<dbReference type="SUPFAM" id="SSF53955">
    <property type="entry name" value="Lysozyme-like"/>
    <property type="match status" value="1"/>
</dbReference>
<sequence>MKSRRHILRFGAALALAAASASGGAQAAGVPVAGLMVEGRVLAAIRAASDTTGVAFPYLLAKAYRESGFDAGADASSSSAAGIFQFTRQTWLDLFQRHGARYGQATLAARIARVRGVATVADAAAARRILALRHDPALAAHLAAEYTRENREVLERALGRRATPEELYIAHFLGPQGALQLLRAARANPDLAAAEVFPDAAASNPALFTPKGELVSVASLHRGLVRTFRRELLRFSGYRPPALSPRKPRAPDAATLAAALAAGVLPGGGFALPWVDPRLDAPEPVRDGLAVAARDDLLRVALAAAEGAPTVYSALHGFAPPGWVETPVAPPAAALPAAAAAPAFATVEAAWIPVAADRAAGLLVQSVSPRFAAAMPEPEREGVTVARGAMPRYEEREAPELADASARRPGV</sequence>
<dbReference type="InterPro" id="IPR023346">
    <property type="entry name" value="Lysozyme-like_dom_sf"/>
</dbReference>
<proteinExistence type="predicted"/>
<evidence type="ECO:0008006" key="4">
    <source>
        <dbReference type="Google" id="ProtNLM"/>
    </source>
</evidence>
<feature type="chain" id="PRO_5012465428" description="Transglycosylase SLT domain-containing protein" evidence="2">
    <location>
        <begin position="28"/>
        <end position="411"/>
    </location>
</feature>
<evidence type="ECO:0000313" key="3">
    <source>
        <dbReference type="EMBL" id="SBW12499.1"/>
    </source>
</evidence>
<evidence type="ECO:0000256" key="2">
    <source>
        <dbReference type="SAM" id="SignalP"/>
    </source>
</evidence>
<accession>A0A212KLE9</accession>
<feature type="region of interest" description="Disordered" evidence="1">
    <location>
        <begin position="375"/>
        <end position="411"/>
    </location>
</feature>
<feature type="signal peptide" evidence="2">
    <location>
        <begin position="1"/>
        <end position="27"/>
    </location>
</feature>
<organism evidence="3">
    <name type="scientific">uncultured Alphaproteobacteria bacterium</name>
    <dbReference type="NCBI Taxonomy" id="91750"/>
    <lineage>
        <taxon>Bacteria</taxon>
        <taxon>Pseudomonadati</taxon>
        <taxon>Pseudomonadota</taxon>
        <taxon>Alphaproteobacteria</taxon>
        <taxon>environmental samples</taxon>
    </lineage>
</organism>
<keyword evidence="2" id="KW-0732">Signal</keyword>
<dbReference type="PROSITE" id="PS51318">
    <property type="entry name" value="TAT"/>
    <property type="match status" value="1"/>
</dbReference>
<reference evidence="3" key="1">
    <citation type="submission" date="2016-04" db="EMBL/GenBank/DDBJ databases">
        <authorList>
            <person name="Evans L.H."/>
            <person name="Alamgir A."/>
            <person name="Owens N."/>
            <person name="Weber N.D."/>
            <person name="Virtaneva K."/>
            <person name="Barbian K."/>
            <person name="Babar A."/>
            <person name="Rosenke K."/>
        </authorList>
    </citation>
    <scope>NUCLEOTIDE SEQUENCE</scope>
    <source>
        <strain evidence="3">86</strain>
    </source>
</reference>
<gene>
    <name evidence="3" type="ORF">KL86APRO_30049</name>
</gene>
<dbReference type="Gene3D" id="1.10.530.10">
    <property type="match status" value="1"/>
</dbReference>
<evidence type="ECO:0000256" key="1">
    <source>
        <dbReference type="SAM" id="MobiDB-lite"/>
    </source>
</evidence>
<dbReference type="AlphaFoldDB" id="A0A212KLE9"/>